<feature type="transmembrane region" description="Helical" evidence="1">
    <location>
        <begin position="86"/>
        <end position="104"/>
    </location>
</feature>
<evidence type="ECO:0000313" key="2">
    <source>
        <dbReference type="EMBL" id="MFC7745913.1"/>
    </source>
</evidence>
<keyword evidence="1" id="KW-0472">Membrane</keyword>
<dbReference type="Proteomes" id="UP001596620">
    <property type="component" value="Unassembled WGS sequence"/>
</dbReference>
<reference evidence="3" key="1">
    <citation type="journal article" date="2019" name="Int. J. Syst. Evol. Microbiol.">
        <title>The Global Catalogue of Microorganisms (GCM) 10K type strain sequencing project: providing services to taxonomists for standard genome sequencing and annotation.</title>
        <authorList>
            <consortium name="The Broad Institute Genomics Platform"/>
            <consortium name="The Broad Institute Genome Sequencing Center for Infectious Disease"/>
            <person name="Wu L."/>
            <person name="Ma J."/>
        </authorList>
    </citation>
    <scope>NUCLEOTIDE SEQUENCE [LARGE SCALE GENOMIC DNA]</scope>
    <source>
        <strain evidence="3">JCM 30234</strain>
    </source>
</reference>
<feature type="transmembrane region" description="Helical" evidence="1">
    <location>
        <begin position="24"/>
        <end position="43"/>
    </location>
</feature>
<organism evidence="2 3">
    <name type="scientific">Lentibacillus kimchii</name>
    <dbReference type="NCBI Taxonomy" id="1542911"/>
    <lineage>
        <taxon>Bacteria</taxon>
        <taxon>Bacillati</taxon>
        <taxon>Bacillota</taxon>
        <taxon>Bacilli</taxon>
        <taxon>Bacillales</taxon>
        <taxon>Bacillaceae</taxon>
        <taxon>Lentibacillus</taxon>
    </lineage>
</organism>
<evidence type="ECO:0000256" key="1">
    <source>
        <dbReference type="SAM" id="Phobius"/>
    </source>
</evidence>
<dbReference type="EMBL" id="JBHTGR010000002">
    <property type="protein sequence ID" value="MFC7745913.1"/>
    <property type="molecule type" value="Genomic_DNA"/>
</dbReference>
<keyword evidence="3" id="KW-1185">Reference proteome</keyword>
<dbReference type="RefSeq" id="WP_382357393.1">
    <property type="nucleotide sequence ID" value="NZ_JBHTGR010000002.1"/>
</dbReference>
<proteinExistence type="predicted"/>
<accession>A0ABW2URE8</accession>
<evidence type="ECO:0000313" key="3">
    <source>
        <dbReference type="Proteomes" id="UP001596620"/>
    </source>
</evidence>
<sequence length="133" mass="14725">MSKRRFFEEPERPRKGILNMKVRLILKITGWLLIIGLGVIHFLNREDLSVWDSGFNGIIYGVGFLAGLGLVFFTNSPRKIKKRKTGLTLICMSLVFLISGMILIDTLGSGVFSLSFVIMGVIVALSADFITAS</sequence>
<name>A0ABW2URE8_9BACI</name>
<keyword evidence="1" id="KW-1133">Transmembrane helix</keyword>
<feature type="transmembrane region" description="Helical" evidence="1">
    <location>
        <begin position="110"/>
        <end position="130"/>
    </location>
</feature>
<keyword evidence="1" id="KW-0812">Transmembrane</keyword>
<comment type="caution">
    <text evidence="2">The sequence shown here is derived from an EMBL/GenBank/DDBJ whole genome shotgun (WGS) entry which is preliminary data.</text>
</comment>
<feature type="transmembrane region" description="Helical" evidence="1">
    <location>
        <begin position="55"/>
        <end position="74"/>
    </location>
</feature>
<protein>
    <submittedName>
        <fullName evidence="2">Uncharacterized protein</fullName>
    </submittedName>
</protein>
<gene>
    <name evidence="2" type="ORF">ACFQU8_01475</name>
</gene>